<dbReference type="AlphaFoldDB" id="A0A0M6WZP9"/>
<dbReference type="InterPro" id="IPR019999">
    <property type="entry name" value="Anth_synth_I-like"/>
</dbReference>
<dbReference type="InterPro" id="IPR006805">
    <property type="entry name" value="Anth_synth_I_N"/>
</dbReference>
<evidence type="ECO:0000256" key="12">
    <source>
        <dbReference type="ARBA" id="ARBA00023239"/>
    </source>
</evidence>
<evidence type="ECO:0000256" key="9">
    <source>
        <dbReference type="ARBA" id="ARBA00022822"/>
    </source>
</evidence>
<dbReference type="GO" id="GO:0046872">
    <property type="term" value="F:metal ion binding"/>
    <property type="evidence" value="ECO:0007669"/>
    <property type="project" value="UniProtKB-KW"/>
</dbReference>
<dbReference type="EC" id="4.1.3.27" evidence="5 15"/>
<comment type="subunit">
    <text evidence="4 15">Heterotetramer consisting of two non-identical subunits: a beta subunit (TrpG) and a large alpha subunit (TrpE).</text>
</comment>
<dbReference type="InterPro" id="IPR015890">
    <property type="entry name" value="Chorismate_C"/>
</dbReference>
<evidence type="ECO:0000256" key="1">
    <source>
        <dbReference type="ARBA" id="ARBA00001946"/>
    </source>
</evidence>
<reference evidence="19" key="1">
    <citation type="submission" date="2015-05" db="EMBL/GenBank/DDBJ databases">
        <authorList>
            <consortium name="Pathogen Informatics"/>
        </authorList>
    </citation>
    <scope>NUCLEOTIDE SEQUENCE [LARGE SCALE GENOMIC DNA]</scope>
    <source>
        <strain evidence="19">L1-83</strain>
    </source>
</reference>
<evidence type="ECO:0000256" key="13">
    <source>
        <dbReference type="ARBA" id="ARBA00025634"/>
    </source>
</evidence>
<dbReference type="GO" id="GO:0000162">
    <property type="term" value="P:L-tryptophan biosynthetic process"/>
    <property type="evidence" value="ECO:0007669"/>
    <property type="project" value="UniProtKB-UniPathway"/>
</dbReference>
<dbReference type="Gene3D" id="3.60.120.10">
    <property type="entry name" value="Anthranilate synthase"/>
    <property type="match status" value="1"/>
</dbReference>
<sequence length="474" mass="53963">MKRIYKVYKKTVSIVNETSTAMYENLVSTESGIPKKGFLLESYDKNYDRYTFMGVEPEEIITSEKDSLVITYRDGTKKVKKGNPLELLKEYYSSFEVQKENEELNFSGGLVGNLGYDFVRYTEDIPDDNPDEIGIETIQLMLMKEFLIVDQVAETLTAVILETPDIEGEKRAKKAAEELIEKAMTEHAEKPVELQQDGVIIHKSDTLEQYSEKVNKIKDYIREGHIFQTVLSQRWIIETEQEGFSLYRELKELNPSPYLYYFDFGTFEVIGSSPEMIVKQQGKRVFTCPIAGTRPRGKTAEEDEALKKELLSDEKEKAEHVMLVDLARNDMGRISEFGTVKVTDFMNVQKYSHVMHIVSMVEGRKKGEFHPLDLIASFLPAGTLSGAPKIRAMEIIDELESVRRGLYGGATGYIDFSGDMDFCITIRTMIKKQNKVYLQAGAGIVADSVPQKEYEECCNKVMALAKTLVKEENL</sequence>
<keyword evidence="9 15" id="KW-0822">Tryptophan biosynthesis</keyword>
<proteinExistence type="inferred from homology"/>
<keyword evidence="7 15" id="KW-0028">Amino-acid biosynthesis</keyword>
<dbReference type="InterPro" id="IPR005256">
    <property type="entry name" value="Anth_synth_I_PabB"/>
</dbReference>
<keyword evidence="10 15" id="KW-0460">Magnesium</keyword>
<evidence type="ECO:0000313" key="19">
    <source>
        <dbReference type="Proteomes" id="UP000049828"/>
    </source>
</evidence>
<evidence type="ECO:0000256" key="11">
    <source>
        <dbReference type="ARBA" id="ARBA00023141"/>
    </source>
</evidence>
<keyword evidence="19" id="KW-1185">Reference proteome</keyword>
<organism evidence="18 19">
    <name type="scientific">Roseburia inulinivorans</name>
    <dbReference type="NCBI Taxonomy" id="360807"/>
    <lineage>
        <taxon>Bacteria</taxon>
        <taxon>Bacillati</taxon>
        <taxon>Bacillota</taxon>
        <taxon>Clostridia</taxon>
        <taxon>Lachnospirales</taxon>
        <taxon>Lachnospiraceae</taxon>
        <taxon>Roseburia</taxon>
    </lineage>
</organism>
<evidence type="ECO:0000256" key="7">
    <source>
        <dbReference type="ARBA" id="ARBA00022605"/>
    </source>
</evidence>
<keyword evidence="11 15" id="KW-0057">Aromatic amino acid biosynthesis</keyword>
<comment type="cofactor">
    <cofactor evidence="1 15">
        <name>Mg(2+)</name>
        <dbReference type="ChEBI" id="CHEBI:18420"/>
    </cofactor>
</comment>
<dbReference type="EMBL" id="CVRS01000117">
    <property type="protein sequence ID" value="CRL43212.1"/>
    <property type="molecule type" value="Genomic_DNA"/>
</dbReference>
<dbReference type="Pfam" id="PF04715">
    <property type="entry name" value="Anth_synt_I_N"/>
    <property type="match status" value="1"/>
</dbReference>
<evidence type="ECO:0000256" key="10">
    <source>
        <dbReference type="ARBA" id="ARBA00022842"/>
    </source>
</evidence>
<dbReference type="Proteomes" id="UP000049828">
    <property type="component" value="Unassembled WGS sequence"/>
</dbReference>
<gene>
    <name evidence="15" type="primary">trpE</name>
    <name evidence="18" type="ORF">RIL183_08781</name>
</gene>
<name>A0A0M6WZP9_9FIRM</name>
<dbReference type="SUPFAM" id="SSF56322">
    <property type="entry name" value="ADC synthase"/>
    <property type="match status" value="1"/>
</dbReference>
<evidence type="ECO:0000256" key="8">
    <source>
        <dbReference type="ARBA" id="ARBA00022723"/>
    </source>
</evidence>
<feature type="domain" description="Anthranilate synthase component I N-terminal" evidence="17">
    <location>
        <begin position="23"/>
        <end position="157"/>
    </location>
</feature>
<comment type="pathway">
    <text evidence="2 15">Amino-acid biosynthesis; L-tryptophan biosynthesis; L-tryptophan from chorismate: step 1/5.</text>
</comment>
<feature type="domain" description="Chorismate-utilising enzyme C-terminal" evidence="16">
    <location>
        <begin position="208"/>
        <end position="460"/>
    </location>
</feature>
<evidence type="ECO:0000256" key="2">
    <source>
        <dbReference type="ARBA" id="ARBA00004873"/>
    </source>
</evidence>
<dbReference type="PANTHER" id="PTHR11236:SF48">
    <property type="entry name" value="ISOCHORISMATE SYNTHASE MENF"/>
    <property type="match status" value="1"/>
</dbReference>
<evidence type="ECO:0000256" key="6">
    <source>
        <dbReference type="ARBA" id="ARBA00020653"/>
    </source>
</evidence>
<evidence type="ECO:0000256" key="5">
    <source>
        <dbReference type="ARBA" id="ARBA00012266"/>
    </source>
</evidence>
<comment type="similarity">
    <text evidence="3 15">Belongs to the anthranilate synthase component I family.</text>
</comment>
<evidence type="ECO:0000256" key="14">
    <source>
        <dbReference type="ARBA" id="ARBA00047683"/>
    </source>
</evidence>
<dbReference type="UniPathway" id="UPA00035">
    <property type="reaction ID" value="UER00040"/>
</dbReference>
<evidence type="ECO:0000256" key="15">
    <source>
        <dbReference type="RuleBase" id="RU364045"/>
    </source>
</evidence>
<dbReference type="OrthoDB" id="9803598at2"/>
<comment type="catalytic activity">
    <reaction evidence="14 15">
        <text>chorismate + L-glutamine = anthranilate + pyruvate + L-glutamate + H(+)</text>
        <dbReference type="Rhea" id="RHEA:21732"/>
        <dbReference type="ChEBI" id="CHEBI:15361"/>
        <dbReference type="ChEBI" id="CHEBI:15378"/>
        <dbReference type="ChEBI" id="CHEBI:16567"/>
        <dbReference type="ChEBI" id="CHEBI:29748"/>
        <dbReference type="ChEBI" id="CHEBI:29985"/>
        <dbReference type="ChEBI" id="CHEBI:58359"/>
        <dbReference type="EC" id="4.1.3.27"/>
    </reaction>
</comment>
<accession>A0A0M6WZP9</accession>
<dbReference type="GO" id="GO:0004049">
    <property type="term" value="F:anthranilate synthase activity"/>
    <property type="evidence" value="ECO:0007669"/>
    <property type="project" value="UniProtKB-EC"/>
</dbReference>
<dbReference type="PANTHER" id="PTHR11236">
    <property type="entry name" value="AMINOBENZOATE/ANTHRANILATE SYNTHASE"/>
    <property type="match status" value="1"/>
</dbReference>
<dbReference type="InterPro" id="IPR005801">
    <property type="entry name" value="ADC_synthase"/>
</dbReference>
<keyword evidence="12 15" id="KW-0456">Lyase</keyword>
<evidence type="ECO:0000313" key="18">
    <source>
        <dbReference type="EMBL" id="CRL43212.1"/>
    </source>
</evidence>
<evidence type="ECO:0000256" key="4">
    <source>
        <dbReference type="ARBA" id="ARBA00011575"/>
    </source>
</evidence>
<protein>
    <recommendedName>
        <fullName evidence="6 15">Anthranilate synthase component 1</fullName>
        <ecNumber evidence="5 15">4.1.3.27</ecNumber>
    </recommendedName>
</protein>
<dbReference type="NCBIfam" id="TIGR00564">
    <property type="entry name" value="trpE_most"/>
    <property type="match status" value="1"/>
</dbReference>
<dbReference type="RefSeq" id="WP_055040491.1">
    <property type="nucleotide sequence ID" value="NZ_CVRS01000117.1"/>
</dbReference>
<evidence type="ECO:0000256" key="3">
    <source>
        <dbReference type="ARBA" id="ARBA00009562"/>
    </source>
</evidence>
<comment type="function">
    <text evidence="13 15">Part of a heterotetrameric complex that catalyzes the two-step biosynthesis of anthranilate, an intermediate in the biosynthesis of L-tryptophan. In the first step, the glutamine-binding beta subunit (TrpG) of anthranilate synthase (AS) provides the glutamine amidotransferase activity which generates ammonia as a substrate that, along with chorismate, is used in the second step, catalyzed by the large alpha subunit of AS (TrpE) to produce anthranilate. In the absence of TrpG, TrpE can synthesize anthranilate directly from chorismate and high concentrations of ammonia.</text>
</comment>
<dbReference type="PRINTS" id="PR00095">
    <property type="entry name" value="ANTSNTHASEI"/>
</dbReference>
<keyword evidence="8 15" id="KW-0479">Metal-binding</keyword>
<evidence type="ECO:0000259" key="16">
    <source>
        <dbReference type="Pfam" id="PF00425"/>
    </source>
</evidence>
<dbReference type="Pfam" id="PF00425">
    <property type="entry name" value="Chorismate_bind"/>
    <property type="match status" value="1"/>
</dbReference>
<evidence type="ECO:0000259" key="17">
    <source>
        <dbReference type="Pfam" id="PF04715"/>
    </source>
</evidence>